<gene>
    <name evidence="1" type="primary">130</name>
    <name evidence="1" type="ORF">DNAM5_130</name>
</gene>
<dbReference type="RefSeq" id="YP_008059691.1">
    <property type="nucleotide sequence ID" value="NC_021330.1"/>
</dbReference>
<dbReference type="KEGG" id="vg:16193473"/>
<name>R4TP31_9CAUD</name>
<proteinExistence type="predicted"/>
<reference evidence="1 2" key="1">
    <citation type="submission" date="2012-12" db="EMBL/GenBank/DDBJ databases">
        <authorList>
            <person name="Sencilo A."/>
            <person name="Jacobs-Sera D."/>
            <person name="Russell D.A."/>
            <person name="Ko C."/>
            <person name="Atanasova N."/>
            <person name="Osterlund E."/>
            <person name="Oksanen H.M."/>
            <person name="Bamford D.H."/>
            <person name="Hatfull G.F."/>
            <person name="Roine E."/>
            <person name="Hendrix R.W."/>
        </authorList>
    </citation>
    <scope>NUCLEOTIDE SEQUENCE [LARGE SCALE GENOMIC DNA]</scope>
</reference>
<evidence type="ECO:0000313" key="1">
    <source>
        <dbReference type="EMBL" id="AGM11988.1"/>
    </source>
</evidence>
<keyword evidence="2" id="KW-1185">Reference proteome</keyword>
<organism evidence="1 2">
    <name type="scientific">Haloarcula californiae tailed virus 1</name>
    <dbReference type="NCBI Taxonomy" id="1273746"/>
    <lineage>
        <taxon>Viruses</taxon>
        <taxon>Duplodnaviria</taxon>
        <taxon>Heunggongvirae</taxon>
        <taxon>Uroviricota</taxon>
        <taxon>Caudoviricetes</taxon>
        <taxon>Thumleimavirales</taxon>
        <taxon>Druskaviridae</taxon>
        <taxon>Hacavirus</taxon>
        <taxon>Hacavirus italiense</taxon>
        <taxon>Hacavirus HCTV1</taxon>
    </lineage>
</organism>
<dbReference type="EMBL" id="KC292029">
    <property type="protein sequence ID" value="AGM11988.1"/>
    <property type="molecule type" value="Genomic_DNA"/>
</dbReference>
<protein>
    <submittedName>
        <fullName evidence="1">Uncharacterized protein</fullName>
    </submittedName>
</protein>
<dbReference type="GeneID" id="16193473"/>
<dbReference type="Proteomes" id="UP000202086">
    <property type="component" value="Segment"/>
</dbReference>
<evidence type="ECO:0000313" key="2">
    <source>
        <dbReference type="Proteomes" id="UP000202086"/>
    </source>
</evidence>
<accession>R4TP31</accession>
<sequence>MTEAQMGTVQVSEFRFGEGFTVTLETWQLNGNDLGELISEQRKWQRLKLRVRTKDPTVARQLRDRAGEYDLIPKSDGTYKAVDRAGGLNTFDLFPPSGRSDVRTTQKYLAKNYDETLIDQSGEVYEVKVDLVAEDPKQKQQNYGTLSPGNSEWKFAFDAGDVTTRRVNKNIANVGQGGVEGVKLDIGLEASEVKVLEESLRKLNGATIRKVPDGENVVEDESAGQTNTVDITSPLNAGISFEDGEYVVSEYTTNWLNEAFYRVTLKATKK</sequence>